<proteinExistence type="predicted"/>
<comment type="caution">
    <text evidence="1">The sequence shown here is derived from an EMBL/GenBank/DDBJ whole genome shotgun (WGS) entry which is preliminary data.</text>
</comment>
<sequence>MALEPTGERVVRPPDADSAGVADVVGVLEVGEVCVRLGDGFGVRLLLLVFGERPPMKQAVVGRQRDSDGMKIVSGP</sequence>
<organism evidence="1 2">
    <name type="scientific">Streptomyces spororaveus</name>
    <dbReference type="NCBI Taxonomy" id="284039"/>
    <lineage>
        <taxon>Bacteria</taxon>
        <taxon>Bacillati</taxon>
        <taxon>Actinomycetota</taxon>
        <taxon>Actinomycetes</taxon>
        <taxon>Kitasatosporales</taxon>
        <taxon>Streptomycetaceae</taxon>
        <taxon>Streptomyces</taxon>
    </lineage>
</organism>
<reference evidence="2" key="1">
    <citation type="submission" date="2023-07" db="EMBL/GenBank/DDBJ databases">
        <title>Whole genome shotgun sequence of Streptomyces spororaveus NBRC 15456.</title>
        <authorList>
            <person name="Komaki H."/>
            <person name="Tamura T."/>
        </authorList>
    </citation>
    <scope>NUCLEOTIDE SEQUENCE [LARGE SCALE GENOMIC DNA]</scope>
    <source>
        <strain evidence="2">NBRC 15456</strain>
    </source>
</reference>
<dbReference type="Proteomes" id="UP000608522">
    <property type="component" value="Unassembled WGS sequence"/>
</dbReference>
<name>A0ABQ3TPP4_9ACTN</name>
<dbReference type="EMBL" id="BNED01000005">
    <property type="protein sequence ID" value="GHI82383.1"/>
    <property type="molecule type" value="Genomic_DNA"/>
</dbReference>
<protein>
    <submittedName>
        <fullName evidence="1">Uncharacterized protein</fullName>
    </submittedName>
</protein>
<keyword evidence="2" id="KW-1185">Reference proteome</keyword>
<accession>A0ABQ3TPP4</accession>
<gene>
    <name evidence="1" type="ORF">Sspor_79440</name>
</gene>
<evidence type="ECO:0000313" key="1">
    <source>
        <dbReference type="EMBL" id="GHI82383.1"/>
    </source>
</evidence>
<evidence type="ECO:0000313" key="2">
    <source>
        <dbReference type="Proteomes" id="UP000608522"/>
    </source>
</evidence>